<name>A0A9P4VL79_9PEZI</name>
<evidence type="ECO:0000313" key="3">
    <source>
        <dbReference type="EMBL" id="KAF2835258.1"/>
    </source>
</evidence>
<accession>A0A9P4VL79</accession>
<proteinExistence type="predicted"/>
<evidence type="ECO:0000256" key="1">
    <source>
        <dbReference type="SAM" id="MobiDB-lite"/>
    </source>
</evidence>
<feature type="region of interest" description="Disordered" evidence="1">
    <location>
        <begin position="1"/>
        <end position="40"/>
    </location>
</feature>
<evidence type="ECO:0000259" key="2">
    <source>
        <dbReference type="Pfam" id="PF20411"/>
    </source>
</evidence>
<feature type="domain" description="DUF6697" evidence="2">
    <location>
        <begin position="246"/>
        <end position="497"/>
    </location>
</feature>
<organism evidence="3 4">
    <name type="scientific">Patellaria atrata CBS 101060</name>
    <dbReference type="NCBI Taxonomy" id="1346257"/>
    <lineage>
        <taxon>Eukaryota</taxon>
        <taxon>Fungi</taxon>
        <taxon>Dikarya</taxon>
        <taxon>Ascomycota</taxon>
        <taxon>Pezizomycotina</taxon>
        <taxon>Dothideomycetes</taxon>
        <taxon>Dothideomycetes incertae sedis</taxon>
        <taxon>Patellariales</taxon>
        <taxon>Patellariaceae</taxon>
        <taxon>Patellaria</taxon>
    </lineage>
</organism>
<dbReference type="EMBL" id="MU006110">
    <property type="protein sequence ID" value="KAF2835258.1"/>
    <property type="molecule type" value="Genomic_DNA"/>
</dbReference>
<dbReference type="AlphaFoldDB" id="A0A9P4VL79"/>
<dbReference type="OrthoDB" id="5427977at2759"/>
<feature type="region of interest" description="Disordered" evidence="1">
    <location>
        <begin position="190"/>
        <end position="213"/>
    </location>
</feature>
<protein>
    <recommendedName>
        <fullName evidence="2">DUF6697 domain-containing protein</fullName>
    </recommendedName>
</protein>
<keyword evidence="4" id="KW-1185">Reference proteome</keyword>
<sequence>MSSNNGMPTRSVPLDPNAGTFKPPQTPQTPPPDRHTQVATQTNTTDVGNLKGYVTKELFERMTASMTNILDIYGKDITTLNTRLGNLEEGSWTVKVGPFKKADSDVTPELLSTTVALDSLNIKPDIDEFEVIDSAVPDMDRVTSNHRDEGISNGVSEDKANRYVATYFYMLITLTMTSLGLPHVKHQQDAMHAATGSDAKPDAPPVVNPSKEATTSIWQPRFIQQLDPLNESILAEIPPQKETRGFTLEFLIDLFTGICWSPGVYYAPTKYGEVLLPGRCFWVLDATYEPYLPQKPGQHGAKLTPFFNDKLDDANRGPDYDNVPVFITASKYYPNSENRRKPKEYVYFGQYSQTRWSDKLDYDRQCELVPNNVKEYWAQKLSEVGRPAWVTEQMMKFFWPPPVYNGEMPKLGVPTGSAHNDETEREEQKWVEDMKKHLEKLRAWEKDATVKVTLLKKENIMDAFEAADCAYPPGLRMWWEYFECVGYDRGFNNMLIRHKEDLDEKKAAQRRF</sequence>
<gene>
    <name evidence="3" type="ORF">M501DRAFT_999292</name>
</gene>
<reference evidence="3" key="1">
    <citation type="journal article" date="2020" name="Stud. Mycol.">
        <title>101 Dothideomycetes genomes: a test case for predicting lifestyles and emergence of pathogens.</title>
        <authorList>
            <person name="Haridas S."/>
            <person name="Albert R."/>
            <person name="Binder M."/>
            <person name="Bloem J."/>
            <person name="Labutti K."/>
            <person name="Salamov A."/>
            <person name="Andreopoulos B."/>
            <person name="Baker S."/>
            <person name="Barry K."/>
            <person name="Bills G."/>
            <person name="Bluhm B."/>
            <person name="Cannon C."/>
            <person name="Castanera R."/>
            <person name="Culley D."/>
            <person name="Daum C."/>
            <person name="Ezra D."/>
            <person name="Gonzalez J."/>
            <person name="Henrissat B."/>
            <person name="Kuo A."/>
            <person name="Liang C."/>
            <person name="Lipzen A."/>
            <person name="Lutzoni F."/>
            <person name="Magnuson J."/>
            <person name="Mondo S."/>
            <person name="Nolan M."/>
            <person name="Ohm R."/>
            <person name="Pangilinan J."/>
            <person name="Park H.-J."/>
            <person name="Ramirez L."/>
            <person name="Alfaro M."/>
            <person name="Sun H."/>
            <person name="Tritt A."/>
            <person name="Yoshinaga Y."/>
            <person name="Zwiers L.-H."/>
            <person name="Turgeon B."/>
            <person name="Goodwin S."/>
            <person name="Spatafora J."/>
            <person name="Crous P."/>
            <person name="Grigoriev I."/>
        </authorList>
    </citation>
    <scope>NUCLEOTIDE SEQUENCE</scope>
    <source>
        <strain evidence="3">CBS 101060</strain>
    </source>
</reference>
<dbReference type="Proteomes" id="UP000799429">
    <property type="component" value="Unassembled WGS sequence"/>
</dbReference>
<dbReference type="Pfam" id="PF20411">
    <property type="entry name" value="DUF6697"/>
    <property type="match status" value="1"/>
</dbReference>
<dbReference type="InterPro" id="IPR046520">
    <property type="entry name" value="DUF6697"/>
</dbReference>
<evidence type="ECO:0000313" key="4">
    <source>
        <dbReference type="Proteomes" id="UP000799429"/>
    </source>
</evidence>
<comment type="caution">
    <text evidence="3">The sequence shown here is derived from an EMBL/GenBank/DDBJ whole genome shotgun (WGS) entry which is preliminary data.</text>
</comment>